<protein>
    <submittedName>
        <fullName evidence="2">Uncharacterized protein</fullName>
    </submittedName>
</protein>
<proteinExistence type="predicted"/>
<gene>
    <name evidence="2" type="ORF">LQ564_19525</name>
</gene>
<dbReference type="RefSeq" id="WP_231059783.1">
    <property type="nucleotide sequence ID" value="NZ_JAJNOC010000007.1"/>
</dbReference>
<comment type="caution">
    <text evidence="2">The sequence shown here is derived from an EMBL/GenBank/DDBJ whole genome shotgun (WGS) entry which is preliminary data.</text>
</comment>
<name>A0ABS8QBS8_9BURK</name>
<evidence type="ECO:0000313" key="2">
    <source>
        <dbReference type="EMBL" id="MCD2518497.1"/>
    </source>
</evidence>
<feature type="signal peptide" evidence="1">
    <location>
        <begin position="1"/>
        <end position="28"/>
    </location>
</feature>
<organism evidence="2 3">
    <name type="scientific">Massilia phyllostachyos</name>
    <dbReference type="NCBI Taxonomy" id="2898585"/>
    <lineage>
        <taxon>Bacteria</taxon>
        <taxon>Pseudomonadati</taxon>
        <taxon>Pseudomonadota</taxon>
        <taxon>Betaproteobacteria</taxon>
        <taxon>Burkholderiales</taxon>
        <taxon>Oxalobacteraceae</taxon>
        <taxon>Telluria group</taxon>
        <taxon>Massilia</taxon>
    </lineage>
</organism>
<dbReference type="EMBL" id="JAJNOC010000007">
    <property type="protein sequence ID" value="MCD2518497.1"/>
    <property type="molecule type" value="Genomic_DNA"/>
</dbReference>
<sequence>MSKRFDKPVRRLVAALVIAAIGTGSAHACRTRKPGMDASPEMLVASAREVYVAKVVRAAESESGQVVYDFTVLQHLAGPYRGRFEITARSAVADDVAASPDHSDERFWQAGGGRLGGLSNWCYVTPRFDVGMTYLVFLDRPETYRSFERINVIPGREPISHDKWYQYVAQQLHAVPKGQE</sequence>
<evidence type="ECO:0000256" key="1">
    <source>
        <dbReference type="SAM" id="SignalP"/>
    </source>
</evidence>
<feature type="chain" id="PRO_5045291072" evidence="1">
    <location>
        <begin position="29"/>
        <end position="180"/>
    </location>
</feature>
<keyword evidence="1" id="KW-0732">Signal</keyword>
<keyword evidence="3" id="KW-1185">Reference proteome</keyword>
<dbReference type="Proteomes" id="UP001179361">
    <property type="component" value="Unassembled WGS sequence"/>
</dbReference>
<reference evidence="2" key="1">
    <citation type="submission" date="2021-11" db="EMBL/GenBank/DDBJ databases">
        <title>The complete genome of Massilia sp sp. G4R7.</title>
        <authorList>
            <person name="Liu L."/>
            <person name="Yue J."/>
            <person name="Yuan J."/>
            <person name="Yang F."/>
            <person name="Li L."/>
        </authorList>
    </citation>
    <scope>NUCLEOTIDE SEQUENCE</scope>
    <source>
        <strain evidence="2">G4R7</strain>
    </source>
</reference>
<evidence type="ECO:0000313" key="3">
    <source>
        <dbReference type="Proteomes" id="UP001179361"/>
    </source>
</evidence>
<accession>A0ABS8QBS8</accession>